<keyword evidence="2" id="KW-1185">Reference proteome</keyword>
<evidence type="ECO:0000313" key="1">
    <source>
        <dbReference type="EMBL" id="ROP45977.1"/>
    </source>
</evidence>
<sequence length="74" mass="8082">MSAPLRVGDMATLDGDGMSDARAEQLVDLGFDFHEVARVSTLGDLADGDVLVRLDRGAGRPLRVLERELRAYRP</sequence>
<dbReference type="InParanoid" id="A0A3N1HU80"/>
<accession>A0A3N1HU80</accession>
<name>A0A3N1HU80_9ACTN</name>
<gene>
    <name evidence="1" type="ORF">EDC03_0593</name>
</gene>
<organism evidence="1 2">
    <name type="scientific">Pseudokineococcus lusitanus</name>
    <dbReference type="NCBI Taxonomy" id="763993"/>
    <lineage>
        <taxon>Bacteria</taxon>
        <taxon>Bacillati</taxon>
        <taxon>Actinomycetota</taxon>
        <taxon>Actinomycetes</taxon>
        <taxon>Kineosporiales</taxon>
        <taxon>Kineosporiaceae</taxon>
        <taxon>Pseudokineococcus</taxon>
    </lineage>
</organism>
<dbReference type="AlphaFoldDB" id="A0A3N1HU80"/>
<protein>
    <submittedName>
        <fullName evidence="1">Uncharacterized protein</fullName>
    </submittedName>
</protein>
<comment type="caution">
    <text evidence="1">The sequence shown here is derived from an EMBL/GenBank/DDBJ whole genome shotgun (WGS) entry which is preliminary data.</text>
</comment>
<reference evidence="1 2" key="1">
    <citation type="journal article" date="2015" name="Stand. Genomic Sci.">
        <title>Genomic Encyclopedia of Bacterial and Archaeal Type Strains, Phase III: the genomes of soil and plant-associated and newly described type strains.</title>
        <authorList>
            <person name="Whitman W.B."/>
            <person name="Woyke T."/>
            <person name="Klenk H.P."/>
            <person name="Zhou Y."/>
            <person name="Lilburn T.G."/>
            <person name="Beck B.J."/>
            <person name="De Vos P."/>
            <person name="Vandamme P."/>
            <person name="Eisen J.A."/>
            <person name="Garrity G."/>
            <person name="Hugenholtz P."/>
            <person name="Kyrpides N.C."/>
        </authorList>
    </citation>
    <scope>NUCLEOTIDE SEQUENCE [LARGE SCALE GENOMIC DNA]</scope>
    <source>
        <strain evidence="1 2">CECT 7306</strain>
    </source>
</reference>
<dbReference type="RefSeq" id="WP_123378644.1">
    <property type="nucleotide sequence ID" value="NZ_RJKN01000001.1"/>
</dbReference>
<evidence type="ECO:0000313" key="2">
    <source>
        <dbReference type="Proteomes" id="UP000276232"/>
    </source>
</evidence>
<dbReference type="Proteomes" id="UP000276232">
    <property type="component" value="Unassembled WGS sequence"/>
</dbReference>
<dbReference type="EMBL" id="RJKN01000001">
    <property type="protein sequence ID" value="ROP45977.1"/>
    <property type="molecule type" value="Genomic_DNA"/>
</dbReference>
<proteinExistence type="predicted"/>